<evidence type="ECO:0000313" key="2">
    <source>
        <dbReference type="EMBL" id="JAD49143.1"/>
    </source>
</evidence>
<feature type="compositionally biased region" description="Pro residues" evidence="1">
    <location>
        <begin position="15"/>
        <end position="24"/>
    </location>
</feature>
<name>A0A0A9AH31_ARUDO</name>
<accession>A0A0A9AH31</accession>
<reference evidence="2" key="1">
    <citation type="submission" date="2014-09" db="EMBL/GenBank/DDBJ databases">
        <authorList>
            <person name="Magalhaes I.L.F."/>
            <person name="Oliveira U."/>
            <person name="Santos F.R."/>
            <person name="Vidigal T.H.D.A."/>
            <person name="Brescovit A.D."/>
            <person name="Santos A.J."/>
        </authorList>
    </citation>
    <scope>NUCLEOTIDE SEQUENCE</scope>
    <source>
        <tissue evidence="2">Shoot tissue taken approximately 20 cm above the soil surface</tissue>
    </source>
</reference>
<dbReference type="AlphaFoldDB" id="A0A0A9AH31"/>
<proteinExistence type="predicted"/>
<dbReference type="EMBL" id="GBRH01202168">
    <property type="protein sequence ID" value="JAD95727.1"/>
    <property type="molecule type" value="Transcribed_RNA"/>
</dbReference>
<reference evidence="2" key="2">
    <citation type="journal article" date="2015" name="Data Brief">
        <title>Shoot transcriptome of the giant reed, Arundo donax.</title>
        <authorList>
            <person name="Barrero R.A."/>
            <person name="Guerrero F.D."/>
            <person name="Moolhuijzen P."/>
            <person name="Goolsby J.A."/>
            <person name="Tidwell J."/>
            <person name="Bellgard S.E."/>
            <person name="Bellgard M.I."/>
        </authorList>
    </citation>
    <scope>NUCLEOTIDE SEQUENCE</scope>
    <source>
        <tissue evidence="2">Shoot tissue taken approximately 20 cm above the soil surface</tissue>
    </source>
</reference>
<dbReference type="EMBL" id="GBRH01248752">
    <property type="protein sequence ID" value="JAD49143.1"/>
    <property type="molecule type" value="Transcribed_RNA"/>
</dbReference>
<protein>
    <submittedName>
        <fullName evidence="2">Uncharacterized protein</fullName>
    </submittedName>
</protein>
<organism evidence="2">
    <name type="scientific">Arundo donax</name>
    <name type="common">Giant reed</name>
    <name type="synonym">Donax arundinaceus</name>
    <dbReference type="NCBI Taxonomy" id="35708"/>
    <lineage>
        <taxon>Eukaryota</taxon>
        <taxon>Viridiplantae</taxon>
        <taxon>Streptophyta</taxon>
        <taxon>Embryophyta</taxon>
        <taxon>Tracheophyta</taxon>
        <taxon>Spermatophyta</taxon>
        <taxon>Magnoliopsida</taxon>
        <taxon>Liliopsida</taxon>
        <taxon>Poales</taxon>
        <taxon>Poaceae</taxon>
        <taxon>PACMAD clade</taxon>
        <taxon>Arundinoideae</taxon>
        <taxon>Arundineae</taxon>
        <taxon>Arundo</taxon>
    </lineage>
</organism>
<evidence type="ECO:0000256" key="1">
    <source>
        <dbReference type="SAM" id="MobiDB-lite"/>
    </source>
</evidence>
<sequence>MQTLPRMSSTRAPCSSPPSRPPPGGTTDYYYSCGWCGGCRGPGRRGSSCCMSKMHGKINPKPAGYSSYRHHHIAPSYRLLHALPRNLEMI</sequence>
<feature type="region of interest" description="Disordered" evidence="1">
    <location>
        <begin position="1"/>
        <end position="24"/>
    </location>
</feature>